<dbReference type="GO" id="GO:0016491">
    <property type="term" value="F:oxidoreductase activity"/>
    <property type="evidence" value="ECO:0007669"/>
    <property type="project" value="UniProtKB-KW"/>
</dbReference>
<dbReference type="Pfam" id="PF00970">
    <property type="entry name" value="FAD_binding_6"/>
    <property type="match status" value="1"/>
</dbReference>
<dbReference type="GO" id="GO:0005739">
    <property type="term" value="C:mitochondrion"/>
    <property type="evidence" value="ECO:0007669"/>
    <property type="project" value="TreeGrafter"/>
</dbReference>
<dbReference type="InterPro" id="IPR008333">
    <property type="entry name" value="Cbr1-like_FAD-bd_dom"/>
</dbReference>
<name>A0A7J7JCL9_BUGNE</name>
<dbReference type="PANTHER" id="PTHR46505:SF1">
    <property type="entry name" value="OXIDOREDUCTASE NAD-BINDING DOMAIN-CONTAINING PROTEIN 1"/>
    <property type="match status" value="1"/>
</dbReference>
<evidence type="ECO:0000313" key="5">
    <source>
        <dbReference type="Proteomes" id="UP000593567"/>
    </source>
</evidence>
<accession>A0A7J7JCL9</accession>
<dbReference type="PROSITE" id="PS51384">
    <property type="entry name" value="FAD_FR"/>
    <property type="match status" value="1"/>
</dbReference>
<evidence type="ECO:0000259" key="3">
    <source>
        <dbReference type="PROSITE" id="PS51384"/>
    </source>
</evidence>
<proteinExistence type="predicted"/>
<evidence type="ECO:0000256" key="1">
    <source>
        <dbReference type="ARBA" id="ARBA00023002"/>
    </source>
</evidence>
<dbReference type="EMBL" id="VXIV02002660">
    <property type="protein sequence ID" value="KAF6023835.1"/>
    <property type="molecule type" value="Genomic_DNA"/>
</dbReference>
<comment type="caution">
    <text evidence="4">The sequence shown here is derived from an EMBL/GenBank/DDBJ whole genome shotgun (WGS) entry which is preliminary data.</text>
</comment>
<organism evidence="4 5">
    <name type="scientific">Bugula neritina</name>
    <name type="common">Brown bryozoan</name>
    <name type="synonym">Sertularia neritina</name>
    <dbReference type="NCBI Taxonomy" id="10212"/>
    <lineage>
        <taxon>Eukaryota</taxon>
        <taxon>Metazoa</taxon>
        <taxon>Spiralia</taxon>
        <taxon>Lophotrochozoa</taxon>
        <taxon>Bryozoa</taxon>
        <taxon>Gymnolaemata</taxon>
        <taxon>Cheilostomatida</taxon>
        <taxon>Flustrina</taxon>
        <taxon>Buguloidea</taxon>
        <taxon>Bugulidae</taxon>
        <taxon>Bugula</taxon>
    </lineage>
</organism>
<dbReference type="PANTHER" id="PTHR46505">
    <property type="entry name" value="OXIDOREDUCTASE NAD-BINDING DOMAIN-CONTAINING PROTEIN 1"/>
    <property type="match status" value="1"/>
</dbReference>
<dbReference type="SUPFAM" id="SSF63380">
    <property type="entry name" value="Riboflavin synthase domain-like"/>
    <property type="match status" value="1"/>
</dbReference>
<protein>
    <submittedName>
        <fullName evidence="4">OXNAD1</fullName>
    </submittedName>
</protein>
<dbReference type="Proteomes" id="UP000593567">
    <property type="component" value="Unassembled WGS sequence"/>
</dbReference>
<evidence type="ECO:0000256" key="2">
    <source>
        <dbReference type="ARBA" id="ARBA00023027"/>
    </source>
</evidence>
<dbReference type="InterPro" id="IPR017938">
    <property type="entry name" value="Riboflavin_synthase-like_b-brl"/>
</dbReference>
<dbReference type="Gene3D" id="2.40.30.10">
    <property type="entry name" value="Translation factors"/>
    <property type="match status" value="1"/>
</dbReference>
<keyword evidence="2" id="KW-0520">NAD</keyword>
<dbReference type="InterPro" id="IPR052128">
    <property type="entry name" value="Oxidoreductase_NAD-binding"/>
</dbReference>
<gene>
    <name evidence="4" type="ORF">EB796_017863</name>
</gene>
<keyword evidence="5" id="KW-1185">Reference proteome</keyword>
<feature type="domain" description="FAD-binding FR-type" evidence="3">
    <location>
        <begin position="37"/>
        <end position="124"/>
    </location>
</feature>
<dbReference type="AlphaFoldDB" id="A0A7J7JCL9"/>
<reference evidence="4" key="1">
    <citation type="submission" date="2020-06" db="EMBL/GenBank/DDBJ databases">
        <title>Draft genome of Bugula neritina, a colonial animal packing powerful symbionts and potential medicines.</title>
        <authorList>
            <person name="Rayko M."/>
        </authorList>
    </citation>
    <scope>NUCLEOTIDE SEQUENCE [LARGE SCALE GENOMIC DNA]</scope>
    <source>
        <strain evidence="4">Kwan_BN1</strain>
    </source>
</reference>
<dbReference type="OrthoDB" id="436496at2759"/>
<sequence length="124" mass="13991">MSRVPLIGLSNQLDIRGVHCCLHSYKLPLTLTVGKTMAVSRAKVILAEYLSPTIRWFRLQTLEPLPSRFYAGQWLDLHIPMTDRVVVTGYSMCSSPQQFLKSGQLDLAVKRSDDSAASWMHDEV</sequence>
<dbReference type="InterPro" id="IPR017927">
    <property type="entry name" value="FAD-bd_FR_type"/>
</dbReference>
<evidence type="ECO:0000313" key="4">
    <source>
        <dbReference type="EMBL" id="KAF6023835.1"/>
    </source>
</evidence>
<keyword evidence="1" id="KW-0560">Oxidoreductase</keyword>